<sequence>SKELQEKVLALTSLNEILESQFSLFDESAETWTAWQLLLAHLNDGNLGDRATAYQEAQTVLKNEPELRWLVSPEVNIFASHPSRAIAAIEFPPPGELPGISISGCVYPKFFQVDVLACGWSEEGFNQLTETLSKSANLLHRCLTFRG</sequence>
<protein>
    <submittedName>
        <fullName evidence="1">Uncharacterized protein</fullName>
    </submittedName>
</protein>
<accession>A0A383E3U1</accession>
<dbReference type="EMBL" id="UINC01222548">
    <property type="protein sequence ID" value="SVE51381.1"/>
    <property type="molecule type" value="Genomic_DNA"/>
</dbReference>
<evidence type="ECO:0000313" key="1">
    <source>
        <dbReference type="EMBL" id="SVE51381.1"/>
    </source>
</evidence>
<proteinExistence type="predicted"/>
<gene>
    <name evidence="1" type="ORF">METZ01_LOCUS504235</name>
</gene>
<dbReference type="AlphaFoldDB" id="A0A383E3U1"/>
<reference evidence="1" key="1">
    <citation type="submission" date="2018-05" db="EMBL/GenBank/DDBJ databases">
        <authorList>
            <person name="Lanie J.A."/>
            <person name="Ng W.-L."/>
            <person name="Kazmierczak K.M."/>
            <person name="Andrzejewski T.M."/>
            <person name="Davidsen T.M."/>
            <person name="Wayne K.J."/>
            <person name="Tettelin H."/>
            <person name="Glass J.I."/>
            <person name="Rusch D."/>
            <person name="Podicherti R."/>
            <person name="Tsui H.-C.T."/>
            <person name="Winkler M.E."/>
        </authorList>
    </citation>
    <scope>NUCLEOTIDE SEQUENCE</scope>
</reference>
<name>A0A383E3U1_9ZZZZ</name>
<feature type="non-terminal residue" evidence="1">
    <location>
        <position position="1"/>
    </location>
</feature>
<organism evidence="1">
    <name type="scientific">marine metagenome</name>
    <dbReference type="NCBI Taxonomy" id="408172"/>
    <lineage>
        <taxon>unclassified sequences</taxon>
        <taxon>metagenomes</taxon>
        <taxon>ecological metagenomes</taxon>
    </lineage>
</organism>